<feature type="compositionally biased region" description="Pro residues" evidence="2">
    <location>
        <begin position="333"/>
        <end position="348"/>
    </location>
</feature>
<dbReference type="AlphaFoldDB" id="A0A9P0G6I3"/>
<feature type="region of interest" description="Disordered" evidence="2">
    <location>
        <begin position="431"/>
        <end position="484"/>
    </location>
</feature>
<feature type="region of interest" description="Disordered" evidence="2">
    <location>
        <begin position="298"/>
        <end position="348"/>
    </location>
</feature>
<protein>
    <recommendedName>
        <fullName evidence="3">Caprin-1 dimerization domain-containing protein</fullName>
    </recommendedName>
</protein>
<dbReference type="OrthoDB" id="10062814at2759"/>
<dbReference type="PANTHER" id="PTHR22922:SF19">
    <property type="entry name" value="CAPRIN HOMOLOG"/>
    <property type="match status" value="1"/>
</dbReference>
<evidence type="ECO:0000313" key="4">
    <source>
        <dbReference type="EMBL" id="CAH1103939.1"/>
    </source>
</evidence>
<comment type="similarity">
    <text evidence="1">Belongs to the caprin family.</text>
</comment>
<dbReference type="PANTHER" id="PTHR22922">
    <property type="entry name" value="GPI-ANCHORED PROTEIN P137"/>
    <property type="match status" value="1"/>
</dbReference>
<dbReference type="InterPro" id="IPR041637">
    <property type="entry name" value="Caprin-1_dimer"/>
</dbReference>
<dbReference type="GO" id="GO:0005737">
    <property type="term" value="C:cytoplasm"/>
    <property type="evidence" value="ECO:0007669"/>
    <property type="project" value="TreeGrafter"/>
</dbReference>
<evidence type="ECO:0000259" key="3">
    <source>
        <dbReference type="Pfam" id="PF18293"/>
    </source>
</evidence>
<dbReference type="Proteomes" id="UP001153636">
    <property type="component" value="Chromosome 15"/>
</dbReference>
<name>A0A9P0G6I3_9CUCU</name>
<dbReference type="Pfam" id="PF18293">
    <property type="entry name" value="Caprin-1_dimer"/>
    <property type="match status" value="1"/>
</dbReference>
<keyword evidence="5" id="KW-1185">Reference proteome</keyword>
<evidence type="ECO:0000313" key="5">
    <source>
        <dbReference type="Proteomes" id="UP001153636"/>
    </source>
</evidence>
<feature type="domain" description="Caprin-1 dimerization" evidence="3">
    <location>
        <begin position="107"/>
        <end position="224"/>
    </location>
</feature>
<feature type="compositionally biased region" description="Polar residues" evidence="2">
    <location>
        <begin position="452"/>
        <end position="484"/>
    </location>
</feature>
<evidence type="ECO:0000256" key="1">
    <source>
        <dbReference type="ARBA" id="ARBA00007950"/>
    </source>
</evidence>
<evidence type="ECO:0000256" key="2">
    <source>
        <dbReference type="SAM" id="MobiDB-lite"/>
    </source>
</evidence>
<dbReference type="GO" id="GO:0003723">
    <property type="term" value="F:RNA binding"/>
    <property type="evidence" value="ECO:0007669"/>
    <property type="project" value="TreeGrafter"/>
</dbReference>
<dbReference type="InterPro" id="IPR028816">
    <property type="entry name" value="Caprin"/>
</dbReference>
<proteinExistence type="inferred from homology"/>
<organism evidence="4 5">
    <name type="scientific">Psylliodes chrysocephalus</name>
    <dbReference type="NCBI Taxonomy" id="3402493"/>
    <lineage>
        <taxon>Eukaryota</taxon>
        <taxon>Metazoa</taxon>
        <taxon>Ecdysozoa</taxon>
        <taxon>Arthropoda</taxon>
        <taxon>Hexapoda</taxon>
        <taxon>Insecta</taxon>
        <taxon>Pterygota</taxon>
        <taxon>Neoptera</taxon>
        <taxon>Endopterygota</taxon>
        <taxon>Coleoptera</taxon>
        <taxon>Polyphaga</taxon>
        <taxon>Cucujiformia</taxon>
        <taxon>Chrysomeloidea</taxon>
        <taxon>Chrysomelidae</taxon>
        <taxon>Galerucinae</taxon>
        <taxon>Alticini</taxon>
        <taxon>Psylliodes</taxon>
    </lineage>
</organism>
<gene>
    <name evidence="4" type="ORF">PSYICH_LOCUS4704</name>
</gene>
<accession>A0A9P0G6I3</accession>
<sequence length="484" mass="53354">MPSAASVKIDKQISPENALADSTQNLTPVRQAITIIEHKIRNLEKRKSKLESYQELQKAGKELNADQKTAVAKFNEVISTLDFARDLCKQFLGIAVSTEKEAKKNAKKEAAAKYQAELARLREILLVQDALNQMGNENVREDFLQGRNGAAQLSETDLKLLDDLYPAVTPKHEAGNATAFMNEVQAAAEHLLAAVDGKPKEVFGGTYTQIKEILGKIHESGYFDQTQQVFEEYVEAELVPEPEPVVPEEPLNNSNEVVELSPSPTQQPPLEAPPAAIPTHALPLIETLTIESRTTIHQQPPPTVVEQQPPPPPALEQGMNPESNIFYQQLPQQHPPPPQPPVQPQPPRPITEMLGTGSFFFLQESEIDPPEQITTQTFTNQNFGAHQPHPVPLPPHFASIPNNLTAANHQVPQMQIGNNGIDESLRSEEPIQLGKEAPPANRGPPRPAAANQSYYQNNGYNRPRQNQNRSSSGPRPTAATNRHA</sequence>
<feature type="compositionally biased region" description="Pro residues" evidence="2">
    <location>
        <begin position="299"/>
        <end position="314"/>
    </location>
</feature>
<reference evidence="4" key="1">
    <citation type="submission" date="2022-01" db="EMBL/GenBank/DDBJ databases">
        <authorList>
            <person name="King R."/>
        </authorList>
    </citation>
    <scope>NUCLEOTIDE SEQUENCE</scope>
</reference>
<dbReference type="EMBL" id="OV651827">
    <property type="protein sequence ID" value="CAH1103939.1"/>
    <property type="molecule type" value="Genomic_DNA"/>
</dbReference>